<dbReference type="GO" id="GO:0006313">
    <property type="term" value="P:DNA transposition"/>
    <property type="evidence" value="ECO:0007669"/>
    <property type="project" value="InterPro"/>
</dbReference>
<dbReference type="InterPro" id="IPR002686">
    <property type="entry name" value="Transposase_17"/>
</dbReference>
<dbReference type="EMBL" id="SJPO01000012">
    <property type="protein sequence ID" value="TWT67715.1"/>
    <property type="molecule type" value="Genomic_DNA"/>
</dbReference>
<dbReference type="NCBIfam" id="NF033573">
    <property type="entry name" value="transpos_IS200"/>
    <property type="match status" value="1"/>
</dbReference>
<gene>
    <name evidence="2" type="ORF">Pla123a_42710</name>
</gene>
<dbReference type="Gene3D" id="3.30.70.1290">
    <property type="entry name" value="Transposase IS200-like"/>
    <property type="match status" value="1"/>
</dbReference>
<dbReference type="Proteomes" id="UP000318478">
    <property type="component" value="Unassembled WGS sequence"/>
</dbReference>
<dbReference type="OrthoDB" id="9798161at2"/>
<evidence type="ECO:0000259" key="1">
    <source>
        <dbReference type="SMART" id="SM01321"/>
    </source>
</evidence>
<dbReference type="InterPro" id="IPR036515">
    <property type="entry name" value="Transposase_17_sf"/>
</dbReference>
<reference evidence="2 3" key="1">
    <citation type="submission" date="2019-02" db="EMBL/GenBank/DDBJ databases">
        <title>Deep-cultivation of Planctomycetes and their phenomic and genomic characterization uncovers novel biology.</title>
        <authorList>
            <person name="Wiegand S."/>
            <person name="Jogler M."/>
            <person name="Boedeker C."/>
            <person name="Pinto D."/>
            <person name="Vollmers J."/>
            <person name="Rivas-Marin E."/>
            <person name="Kohn T."/>
            <person name="Peeters S.H."/>
            <person name="Heuer A."/>
            <person name="Rast P."/>
            <person name="Oberbeckmann S."/>
            <person name="Bunk B."/>
            <person name="Jeske O."/>
            <person name="Meyerdierks A."/>
            <person name="Storesund J.E."/>
            <person name="Kallscheuer N."/>
            <person name="Luecker S."/>
            <person name="Lage O.M."/>
            <person name="Pohl T."/>
            <person name="Merkel B.J."/>
            <person name="Hornburger P."/>
            <person name="Mueller R.-W."/>
            <person name="Bruemmer F."/>
            <person name="Labrenz M."/>
            <person name="Spormann A.M."/>
            <person name="Op Den Camp H."/>
            <person name="Overmann J."/>
            <person name="Amann R."/>
            <person name="Jetten M.S.M."/>
            <person name="Mascher T."/>
            <person name="Medema M.H."/>
            <person name="Devos D.P."/>
            <person name="Kaster A.-K."/>
            <person name="Ovreas L."/>
            <person name="Rohde M."/>
            <person name="Galperin M.Y."/>
            <person name="Jogler C."/>
        </authorList>
    </citation>
    <scope>NUCLEOTIDE SEQUENCE [LARGE SCALE GENOMIC DNA]</scope>
    <source>
        <strain evidence="2 3">Pla123a</strain>
    </source>
</reference>
<comment type="caution">
    <text evidence="2">The sequence shown here is derived from an EMBL/GenBank/DDBJ whole genome shotgun (WGS) entry which is preliminary data.</text>
</comment>
<evidence type="ECO:0000313" key="2">
    <source>
        <dbReference type="EMBL" id="TWT67715.1"/>
    </source>
</evidence>
<proteinExistence type="predicted"/>
<dbReference type="SUPFAM" id="SSF143422">
    <property type="entry name" value="Transposase IS200-like"/>
    <property type="match status" value="1"/>
</dbReference>
<dbReference type="Pfam" id="PF01797">
    <property type="entry name" value="Y1_Tnp"/>
    <property type="match status" value="1"/>
</dbReference>
<dbReference type="PANTHER" id="PTHR33360">
    <property type="entry name" value="TRANSPOSASE FOR INSERTION SEQUENCE ELEMENT IS200"/>
    <property type="match status" value="1"/>
</dbReference>
<keyword evidence="3" id="KW-1185">Reference proteome</keyword>
<dbReference type="SMART" id="SM01321">
    <property type="entry name" value="Y1_Tnp"/>
    <property type="match status" value="1"/>
</dbReference>
<accession>A0A5C5Y0E8</accession>
<dbReference type="RefSeq" id="WP_146590688.1">
    <property type="nucleotide sequence ID" value="NZ_SJPO01000012.1"/>
</dbReference>
<dbReference type="AlphaFoldDB" id="A0A5C5Y0E8"/>
<dbReference type="PANTHER" id="PTHR33360:SF2">
    <property type="entry name" value="TRANSPOSASE FOR INSERTION SEQUENCE ELEMENT IS200"/>
    <property type="match status" value="1"/>
</dbReference>
<dbReference type="GO" id="GO:0003677">
    <property type="term" value="F:DNA binding"/>
    <property type="evidence" value="ECO:0007669"/>
    <property type="project" value="InterPro"/>
</dbReference>
<feature type="domain" description="Transposase IS200-like" evidence="1">
    <location>
        <begin position="5"/>
        <end position="119"/>
    </location>
</feature>
<evidence type="ECO:0000313" key="3">
    <source>
        <dbReference type="Proteomes" id="UP000318478"/>
    </source>
</evidence>
<sequence length="150" mass="17069">MAQSLSNVLVHLVFSTKHRRAWIDQGIEAEMHAYLAKACRSMGAPAIKVGGVDDHVHLACRLGRTVSVADLVQGIKQDSSKWVKTRGETYQAFAWQNGYGAFSVGASQLPALVRYIEGQREHHRQASFQEEYRTLLERYGIEFDERYVWE</sequence>
<organism evidence="2 3">
    <name type="scientific">Posidoniimonas polymericola</name>
    <dbReference type="NCBI Taxonomy" id="2528002"/>
    <lineage>
        <taxon>Bacteria</taxon>
        <taxon>Pseudomonadati</taxon>
        <taxon>Planctomycetota</taxon>
        <taxon>Planctomycetia</taxon>
        <taxon>Pirellulales</taxon>
        <taxon>Lacipirellulaceae</taxon>
        <taxon>Posidoniimonas</taxon>
    </lineage>
</organism>
<dbReference type="GO" id="GO:0004803">
    <property type="term" value="F:transposase activity"/>
    <property type="evidence" value="ECO:0007669"/>
    <property type="project" value="InterPro"/>
</dbReference>
<name>A0A5C5Y0E8_9BACT</name>
<protein>
    <submittedName>
        <fullName evidence="2">Transposase IS200 like protein</fullName>
    </submittedName>
</protein>